<dbReference type="PANTHER" id="PTHR46696:SF1">
    <property type="entry name" value="CYTOCHROME P450 YJIB-RELATED"/>
    <property type="match status" value="1"/>
</dbReference>
<dbReference type="RefSeq" id="WP_235031054.1">
    <property type="nucleotide sequence ID" value="NZ_FNVT01000040.1"/>
</dbReference>
<accession>A0A1H6F0E2</accession>
<dbReference type="GO" id="GO:0005506">
    <property type="term" value="F:iron ion binding"/>
    <property type="evidence" value="ECO:0007669"/>
    <property type="project" value="InterPro"/>
</dbReference>
<dbReference type="Proteomes" id="UP000236732">
    <property type="component" value="Unassembled WGS sequence"/>
</dbReference>
<organism evidence="2 3">
    <name type="scientific">Nonomuraea solani</name>
    <dbReference type="NCBI Taxonomy" id="1144553"/>
    <lineage>
        <taxon>Bacteria</taxon>
        <taxon>Bacillati</taxon>
        <taxon>Actinomycetota</taxon>
        <taxon>Actinomycetes</taxon>
        <taxon>Streptosporangiales</taxon>
        <taxon>Streptosporangiaceae</taxon>
        <taxon>Nonomuraea</taxon>
    </lineage>
</organism>
<evidence type="ECO:0000313" key="2">
    <source>
        <dbReference type="EMBL" id="SEH03617.1"/>
    </source>
</evidence>
<protein>
    <recommendedName>
        <fullName evidence="4">Cytochrome P450</fullName>
    </recommendedName>
</protein>
<gene>
    <name evidence="2" type="ORF">SAMN05444920_14031</name>
</gene>
<proteinExistence type="inferred from homology"/>
<keyword evidence="3" id="KW-1185">Reference proteome</keyword>
<dbReference type="Gene3D" id="1.10.630.10">
    <property type="entry name" value="Cytochrome P450"/>
    <property type="match status" value="1"/>
</dbReference>
<dbReference type="GO" id="GO:0016705">
    <property type="term" value="F:oxidoreductase activity, acting on paired donors, with incorporation or reduction of molecular oxygen"/>
    <property type="evidence" value="ECO:0007669"/>
    <property type="project" value="InterPro"/>
</dbReference>
<dbReference type="GO" id="GO:0020037">
    <property type="term" value="F:heme binding"/>
    <property type="evidence" value="ECO:0007669"/>
    <property type="project" value="InterPro"/>
</dbReference>
<dbReference type="AlphaFoldDB" id="A0A1H6F0E2"/>
<evidence type="ECO:0000313" key="3">
    <source>
        <dbReference type="Proteomes" id="UP000236732"/>
    </source>
</evidence>
<dbReference type="InterPro" id="IPR036396">
    <property type="entry name" value="Cyt_P450_sf"/>
</dbReference>
<dbReference type="SUPFAM" id="SSF48264">
    <property type="entry name" value="Cytochrome P450"/>
    <property type="match status" value="1"/>
</dbReference>
<name>A0A1H6F0E2_9ACTN</name>
<evidence type="ECO:0000256" key="1">
    <source>
        <dbReference type="ARBA" id="ARBA00010617"/>
    </source>
</evidence>
<dbReference type="GO" id="GO:0004497">
    <property type="term" value="F:monooxygenase activity"/>
    <property type="evidence" value="ECO:0007669"/>
    <property type="project" value="InterPro"/>
</dbReference>
<dbReference type="EMBL" id="FNVT01000040">
    <property type="protein sequence ID" value="SEH03617.1"/>
    <property type="molecule type" value="Genomic_DNA"/>
</dbReference>
<sequence length="62" mass="7227">MAFGYVVHQCLGQTLARAELEIALPTLLRRLPNLRLAVPREEIRFRHDMSIYGVHELPVTWE</sequence>
<comment type="similarity">
    <text evidence="1">Belongs to the cytochrome P450 family.</text>
</comment>
<evidence type="ECO:0008006" key="4">
    <source>
        <dbReference type="Google" id="ProtNLM"/>
    </source>
</evidence>
<dbReference type="PANTHER" id="PTHR46696">
    <property type="entry name" value="P450, PUTATIVE (EUROFUNG)-RELATED"/>
    <property type="match status" value="1"/>
</dbReference>
<reference evidence="2 3" key="1">
    <citation type="submission" date="2016-10" db="EMBL/GenBank/DDBJ databases">
        <authorList>
            <person name="de Groot N.N."/>
        </authorList>
    </citation>
    <scope>NUCLEOTIDE SEQUENCE [LARGE SCALE GENOMIC DNA]</scope>
    <source>
        <strain evidence="2 3">CGMCC 4.7037</strain>
    </source>
</reference>